<reference evidence="8 9" key="1">
    <citation type="submission" date="2015-01" db="EMBL/GenBank/DDBJ databases">
        <title>Desulfovibrio sp. JC271 draft genome sequence.</title>
        <authorList>
            <person name="Shivani Y."/>
            <person name="Subhash Y."/>
            <person name="Sasikala C."/>
            <person name="Ramana C.V."/>
        </authorList>
    </citation>
    <scope>NUCLEOTIDE SEQUENCE [LARGE SCALE GENOMIC DNA]</scope>
    <source>
        <strain evidence="8 9">JC271</strain>
    </source>
</reference>
<dbReference type="AlphaFoldDB" id="A0A1B7XJE9"/>
<dbReference type="InterPro" id="IPR020930">
    <property type="entry name" value="Ribosomal_uL5_bac-type"/>
</dbReference>
<sequence length="195" mass="21678">MSEKITFSVSKREGLGKGANRQLRVAGKVPGIFYSTTGENIPVQMDEMPLVKLYENAGLTNVIALDIDGEVKECLIWKLERHPFKNRLQHVDFYGVDAEKELRIKIPVRVTGTSKGVKLGGRLEEYRQVITVSAKPTDIPNEVVVDVTDYDIHTSLKISEIELPENVSAYYDDDFKVLAVVPGRGSAKAAAEDEE</sequence>
<feature type="domain" description="Large ribosomal subunit protein bL25 L25" evidence="6">
    <location>
        <begin position="9"/>
        <end position="93"/>
    </location>
</feature>
<dbReference type="PANTHER" id="PTHR33284:SF1">
    <property type="entry name" value="RIBOSOMAL PROTEIN L25_GLN-TRNA SYNTHETASE, ANTI-CODON-BINDING DOMAIN-CONTAINING PROTEIN"/>
    <property type="match status" value="1"/>
</dbReference>
<dbReference type="InterPro" id="IPR020057">
    <property type="entry name" value="Ribosomal_bL25_b-dom"/>
</dbReference>
<dbReference type="Proteomes" id="UP000091979">
    <property type="component" value="Unassembled WGS sequence"/>
</dbReference>
<protein>
    <recommendedName>
        <fullName evidence="5">Large ribosomal subunit protein bL25</fullName>
    </recommendedName>
    <alternativeName>
        <fullName evidence="5">General stress protein CTC</fullName>
    </alternativeName>
</protein>
<comment type="function">
    <text evidence="5">This is one of the proteins that binds to the 5S RNA in the ribosome where it forms part of the central protuberance.</text>
</comment>
<dbReference type="InterPro" id="IPR001021">
    <property type="entry name" value="Ribosomal_bL25_long"/>
</dbReference>
<dbReference type="OrthoDB" id="9786489at2"/>
<organism evidence="8 9">
    <name type="scientific">Halodesulfovibrio spirochaetisodalis</name>
    <dbReference type="NCBI Taxonomy" id="1560234"/>
    <lineage>
        <taxon>Bacteria</taxon>
        <taxon>Pseudomonadati</taxon>
        <taxon>Thermodesulfobacteriota</taxon>
        <taxon>Desulfovibrionia</taxon>
        <taxon>Desulfovibrionales</taxon>
        <taxon>Desulfovibrionaceae</taxon>
        <taxon>Halodesulfovibrio</taxon>
    </lineage>
</organism>
<dbReference type="InterPro" id="IPR029751">
    <property type="entry name" value="Ribosomal_L25_dom"/>
</dbReference>
<name>A0A1B7XJE9_9BACT</name>
<dbReference type="InterPro" id="IPR037121">
    <property type="entry name" value="Ribosomal_bL25_C"/>
</dbReference>
<evidence type="ECO:0000256" key="1">
    <source>
        <dbReference type="ARBA" id="ARBA00022730"/>
    </source>
</evidence>
<dbReference type="InterPro" id="IPR020056">
    <property type="entry name" value="Rbsml_bL25/Gln-tRNA_synth_N"/>
</dbReference>
<evidence type="ECO:0000259" key="7">
    <source>
        <dbReference type="Pfam" id="PF14693"/>
    </source>
</evidence>
<evidence type="ECO:0000259" key="6">
    <source>
        <dbReference type="Pfam" id="PF01386"/>
    </source>
</evidence>
<evidence type="ECO:0000256" key="3">
    <source>
        <dbReference type="ARBA" id="ARBA00022980"/>
    </source>
</evidence>
<comment type="similarity">
    <text evidence="5">Belongs to the bacterial ribosomal protein bL25 family. CTC subfamily.</text>
</comment>
<dbReference type="Gene3D" id="2.170.120.20">
    <property type="entry name" value="Ribosomal protein L25, beta domain"/>
    <property type="match status" value="1"/>
</dbReference>
<keyword evidence="9" id="KW-1185">Reference proteome</keyword>
<dbReference type="RefSeq" id="WP_066852500.1">
    <property type="nucleotide sequence ID" value="NZ_JXMS01000004.1"/>
</dbReference>
<keyword evidence="2 5" id="KW-0694">RNA-binding</keyword>
<dbReference type="EMBL" id="JXMS01000004">
    <property type="protein sequence ID" value="OBQ55652.1"/>
    <property type="molecule type" value="Genomic_DNA"/>
</dbReference>
<dbReference type="GO" id="GO:0003735">
    <property type="term" value="F:structural constituent of ribosome"/>
    <property type="evidence" value="ECO:0007669"/>
    <property type="project" value="InterPro"/>
</dbReference>
<proteinExistence type="inferred from homology"/>
<keyword evidence="4 5" id="KW-0687">Ribonucleoprotein</keyword>
<dbReference type="InterPro" id="IPR011035">
    <property type="entry name" value="Ribosomal_bL25/Gln-tRNA_synth"/>
</dbReference>
<dbReference type="GO" id="GO:0008097">
    <property type="term" value="F:5S rRNA binding"/>
    <property type="evidence" value="ECO:0007669"/>
    <property type="project" value="InterPro"/>
</dbReference>
<evidence type="ECO:0000256" key="4">
    <source>
        <dbReference type="ARBA" id="ARBA00023274"/>
    </source>
</evidence>
<evidence type="ECO:0000313" key="8">
    <source>
        <dbReference type="EMBL" id="OBQ55652.1"/>
    </source>
</evidence>
<evidence type="ECO:0000256" key="5">
    <source>
        <dbReference type="HAMAP-Rule" id="MF_01334"/>
    </source>
</evidence>
<dbReference type="Pfam" id="PF14693">
    <property type="entry name" value="Ribosomal_TL5_C"/>
    <property type="match status" value="1"/>
</dbReference>
<dbReference type="SUPFAM" id="SSF50715">
    <property type="entry name" value="Ribosomal protein L25-like"/>
    <property type="match status" value="1"/>
</dbReference>
<comment type="subunit">
    <text evidence="5">Part of the 50S ribosomal subunit; part of the 5S rRNA/L5/L18/L25 subcomplex. Contacts the 5S rRNA. Binds to the 5S rRNA independently of L5 and L18.</text>
</comment>
<dbReference type="NCBIfam" id="TIGR00731">
    <property type="entry name" value="bL25_bact_ctc"/>
    <property type="match status" value="1"/>
</dbReference>
<comment type="caution">
    <text evidence="8">The sequence shown here is derived from an EMBL/GenBank/DDBJ whole genome shotgun (WGS) entry which is preliminary data.</text>
</comment>
<gene>
    <name evidence="5" type="primary">rplY</name>
    <name evidence="5" type="synonym">ctc</name>
    <name evidence="8" type="ORF">SP90_03185</name>
</gene>
<dbReference type="HAMAP" id="MF_01334">
    <property type="entry name" value="Ribosomal_bL25_CTC"/>
    <property type="match status" value="1"/>
</dbReference>
<keyword evidence="1 5" id="KW-0699">rRNA-binding</keyword>
<dbReference type="STRING" id="1560234.SP90_03185"/>
<accession>A0A1B7XJE9</accession>
<dbReference type="Pfam" id="PF01386">
    <property type="entry name" value="Ribosomal_L25p"/>
    <property type="match status" value="1"/>
</dbReference>
<evidence type="ECO:0000313" key="9">
    <source>
        <dbReference type="Proteomes" id="UP000091979"/>
    </source>
</evidence>
<evidence type="ECO:0000256" key="2">
    <source>
        <dbReference type="ARBA" id="ARBA00022884"/>
    </source>
</evidence>
<keyword evidence="3 5" id="KW-0689">Ribosomal protein</keyword>
<dbReference type="Gene3D" id="2.40.240.10">
    <property type="entry name" value="Ribosomal Protein L25, Chain P"/>
    <property type="match status" value="1"/>
</dbReference>
<dbReference type="PANTHER" id="PTHR33284">
    <property type="entry name" value="RIBOSOMAL PROTEIN L25/GLN-TRNA SYNTHETASE, ANTI-CODON-BINDING DOMAIN-CONTAINING PROTEIN"/>
    <property type="match status" value="1"/>
</dbReference>
<dbReference type="CDD" id="cd00495">
    <property type="entry name" value="Ribosomal_L25_TL5_CTC"/>
    <property type="match status" value="1"/>
</dbReference>
<dbReference type="GO" id="GO:0022625">
    <property type="term" value="C:cytosolic large ribosomal subunit"/>
    <property type="evidence" value="ECO:0007669"/>
    <property type="project" value="TreeGrafter"/>
</dbReference>
<dbReference type="PATRIC" id="fig|1560234.3.peg.2503"/>
<dbReference type="GO" id="GO:0006412">
    <property type="term" value="P:translation"/>
    <property type="evidence" value="ECO:0007669"/>
    <property type="project" value="UniProtKB-UniRule"/>
</dbReference>
<feature type="domain" description="Large ribosomal subunit protein bL25 beta" evidence="7">
    <location>
        <begin position="102"/>
        <end position="182"/>
    </location>
</feature>